<dbReference type="AlphaFoldDB" id="A0A2K0SXN7"/>
<feature type="compositionally biased region" description="Basic residues" evidence="1">
    <location>
        <begin position="7"/>
        <end position="22"/>
    </location>
</feature>
<organism evidence="2 3">
    <name type="scientific">Trichoderma gamsii</name>
    <dbReference type="NCBI Taxonomy" id="398673"/>
    <lineage>
        <taxon>Eukaryota</taxon>
        <taxon>Fungi</taxon>
        <taxon>Dikarya</taxon>
        <taxon>Ascomycota</taxon>
        <taxon>Pezizomycotina</taxon>
        <taxon>Sordariomycetes</taxon>
        <taxon>Hypocreomycetidae</taxon>
        <taxon>Hypocreales</taxon>
        <taxon>Hypocreaceae</taxon>
        <taxon>Trichoderma</taxon>
    </lineage>
</organism>
<reference evidence="2 3" key="1">
    <citation type="submission" date="2017-02" db="EMBL/GenBank/DDBJ databases">
        <title>Genomes of Trichoderma spp. with biocontrol activity.</title>
        <authorList>
            <person name="Gardiner D."/>
            <person name="Kazan K."/>
            <person name="Vos C."/>
            <person name="Harvey P."/>
        </authorList>
    </citation>
    <scope>NUCLEOTIDE SEQUENCE [LARGE SCALE GENOMIC DNA]</scope>
    <source>
        <strain evidence="2 3">A5MH</strain>
    </source>
</reference>
<dbReference type="EMBL" id="MTYH01000115">
    <property type="protein sequence ID" value="PNP38047.1"/>
    <property type="molecule type" value="Genomic_DNA"/>
</dbReference>
<dbReference type="SUPFAM" id="SSF53098">
    <property type="entry name" value="Ribonuclease H-like"/>
    <property type="match status" value="1"/>
</dbReference>
<dbReference type="GO" id="GO:0003676">
    <property type="term" value="F:nucleic acid binding"/>
    <property type="evidence" value="ECO:0007669"/>
    <property type="project" value="InterPro"/>
</dbReference>
<dbReference type="OrthoDB" id="245563at2759"/>
<name>A0A2K0SXN7_9HYPO</name>
<dbReference type="InterPro" id="IPR012337">
    <property type="entry name" value="RNaseH-like_sf"/>
</dbReference>
<dbReference type="Proteomes" id="UP000236546">
    <property type="component" value="Unassembled WGS sequence"/>
</dbReference>
<sequence>MPPYAGYRRRGGSFRIPGRHFHPANESPHRRIPKDQLLVYDATRGVQQIQQQGPHGDEVDTDSLVLSIGGTCRNPGTRGVRAAWGVYFRPESPYNASALLDAALPQTLARAEIEALRQALSTIEAKFISSDFQPRRCIIKTNSSYIQRVFPSLVRRLRADGGRNVFGEKVVFYELLRDIEERFEDLGYGDGIEGGTDVIFWCVAQEENREADGLAVDALAQPRNGHEERR</sequence>
<dbReference type="Gene3D" id="3.30.420.10">
    <property type="entry name" value="Ribonuclease H-like superfamily/Ribonuclease H"/>
    <property type="match status" value="1"/>
</dbReference>
<dbReference type="InterPro" id="IPR036397">
    <property type="entry name" value="RNaseH_sf"/>
</dbReference>
<protein>
    <submittedName>
        <fullName evidence="2">Uncharacterized protein</fullName>
    </submittedName>
</protein>
<accession>A0A2K0SXN7</accession>
<feature type="region of interest" description="Disordered" evidence="1">
    <location>
        <begin position="1"/>
        <end position="32"/>
    </location>
</feature>
<comment type="caution">
    <text evidence="2">The sequence shown here is derived from an EMBL/GenBank/DDBJ whole genome shotgun (WGS) entry which is preliminary data.</text>
</comment>
<evidence type="ECO:0000313" key="2">
    <source>
        <dbReference type="EMBL" id="PNP38047.1"/>
    </source>
</evidence>
<proteinExistence type="predicted"/>
<gene>
    <name evidence="2" type="ORF">TGAMA5MH_10146</name>
</gene>
<evidence type="ECO:0000313" key="3">
    <source>
        <dbReference type="Proteomes" id="UP000236546"/>
    </source>
</evidence>
<evidence type="ECO:0000256" key="1">
    <source>
        <dbReference type="SAM" id="MobiDB-lite"/>
    </source>
</evidence>